<keyword evidence="1" id="KW-0560">Oxidoreductase</keyword>
<comment type="caution">
    <text evidence="3">The sequence shown here is derived from an EMBL/GenBank/DDBJ whole genome shotgun (WGS) entry which is preliminary data.</text>
</comment>
<dbReference type="InterPro" id="IPR036812">
    <property type="entry name" value="NAD(P)_OxRdtase_dom_sf"/>
</dbReference>
<dbReference type="Pfam" id="PF00248">
    <property type="entry name" value="Aldo_ket_red"/>
    <property type="match status" value="1"/>
</dbReference>
<dbReference type="PANTHER" id="PTHR42686">
    <property type="entry name" value="GH17980P-RELATED"/>
    <property type="match status" value="1"/>
</dbReference>
<dbReference type="GO" id="GO:0005829">
    <property type="term" value="C:cytosol"/>
    <property type="evidence" value="ECO:0007669"/>
    <property type="project" value="TreeGrafter"/>
</dbReference>
<reference evidence="3 4" key="1">
    <citation type="journal article" date="2023" name="Elife">
        <title>Identification of key yeast species and microbe-microbe interactions impacting larval growth of Drosophila in the wild.</title>
        <authorList>
            <person name="Mure A."/>
            <person name="Sugiura Y."/>
            <person name="Maeda R."/>
            <person name="Honda K."/>
            <person name="Sakurai N."/>
            <person name="Takahashi Y."/>
            <person name="Watada M."/>
            <person name="Katoh T."/>
            <person name="Gotoh A."/>
            <person name="Gotoh Y."/>
            <person name="Taniguchi I."/>
            <person name="Nakamura K."/>
            <person name="Hayashi T."/>
            <person name="Katayama T."/>
            <person name="Uemura T."/>
            <person name="Hattori Y."/>
        </authorList>
    </citation>
    <scope>NUCLEOTIDE SEQUENCE [LARGE SCALE GENOMIC DNA]</scope>
    <source>
        <strain evidence="3 4">SB-73</strain>
    </source>
</reference>
<name>A0AAV5RMG7_STABA</name>
<protein>
    <submittedName>
        <fullName evidence="3">D-arabinose 1-dehydrogenase (NAD(P)(+))</fullName>
    </submittedName>
</protein>
<accession>A0AAV5RMG7</accession>
<evidence type="ECO:0000256" key="1">
    <source>
        <dbReference type="ARBA" id="ARBA00023002"/>
    </source>
</evidence>
<dbReference type="GO" id="GO:0045290">
    <property type="term" value="F:D-arabinose 1-dehydrogenase [NAD(P)+] activity"/>
    <property type="evidence" value="ECO:0007669"/>
    <property type="project" value="TreeGrafter"/>
</dbReference>
<organism evidence="3 4">
    <name type="scientific">Starmerella bacillaris</name>
    <name type="common">Yeast</name>
    <name type="synonym">Candida zemplinina</name>
    <dbReference type="NCBI Taxonomy" id="1247836"/>
    <lineage>
        <taxon>Eukaryota</taxon>
        <taxon>Fungi</taxon>
        <taxon>Dikarya</taxon>
        <taxon>Ascomycota</taxon>
        <taxon>Saccharomycotina</taxon>
        <taxon>Dipodascomycetes</taxon>
        <taxon>Dipodascales</taxon>
        <taxon>Trichomonascaceae</taxon>
        <taxon>Starmerella</taxon>
    </lineage>
</organism>
<proteinExistence type="predicted"/>
<sequence>MYPDIVFGAGAFNTQYNYDKLDDISEVLKCAIESGIVAIDTAAFYGPSEILVGEALAKLPFKREEYMLCSKCCRWETNEFEFSRDAVRRSVNRSLERLKSPYLDVLYIHDVEFGDPYQVIKAIEAAFELKRENIVRNVGISGYPLDILLKCVKLVNEKLDDKLDCVLSYCNLTLQNNLLLEYEPKFKDLGVKYVLNASPLSMTLLRNDKTHDFHPAQPDLRARADKIGEELQAEGLSYATVALEYAFHAWKGKPTVLGLRTIEETKQALKDYKQGIKESNPVWDRVIAEFGEFHNVTWEEELPKKVRHLWDALQI</sequence>
<evidence type="ECO:0000313" key="4">
    <source>
        <dbReference type="Proteomes" id="UP001362899"/>
    </source>
</evidence>
<dbReference type="SUPFAM" id="SSF51430">
    <property type="entry name" value="NAD(P)-linked oxidoreductase"/>
    <property type="match status" value="1"/>
</dbReference>
<feature type="domain" description="NADP-dependent oxidoreductase" evidence="2">
    <location>
        <begin position="5"/>
        <end position="270"/>
    </location>
</feature>
<dbReference type="InterPro" id="IPR020471">
    <property type="entry name" value="AKR"/>
</dbReference>
<dbReference type="InterPro" id="IPR023210">
    <property type="entry name" value="NADP_OxRdtase_dom"/>
</dbReference>
<dbReference type="PANTHER" id="PTHR42686:SF1">
    <property type="entry name" value="GH17980P-RELATED"/>
    <property type="match status" value="1"/>
</dbReference>
<dbReference type="GO" id="GO:0070485">
    <property type="term" value="P:dehydro-D-arabinono-1,4-lactone biosynthetic process"/>
    <property type="evidence" value="ECO:0007669"/>
    <property type="project" value="TreeGrafter"/>
</dbReference>
<dbReference type="EMBL" id="BTGC01000008">
    <property type="protein sequence ID" value="GMM52358.1"/>
    <property type="molecule type" value="Genomic_DNA"/>
</dbReference>
<gene>
    <name evidence="3" type="ORF">DASB73_033210</name>
</gene>
<dbReference type="Gene3D" id="3.20.20.100">
    <property type="entry name" value="NADP-dependent oxidoreductase domain"/>
    <property type="match status" value="1"/>
</dbReference>
<evidence type="ECO:0000259" key="2">
    <source>
        <dbReference type="Pfam" id="PF00248"/>
    </source>
</evidence>
<keyword evidence="4" id="KW-1185">Reference proteome</keyword>
<dbReference type="AlphaFoldDB" id="A0AAV5RMG7"/>
<dbReference type="Proteomes" id="UP001362899">
    <property type="component" value="Unassembled WGS sequence"/>
</dbReference>
<evidence type="ECO:0000313" key="3">
    <source>
        <dbReference type="EMBL" id="GMM52358.1"/>
    </source>
</evidence>